<name>A0A2V4VPF2_PAEBA</name>
<gene>
    <name evidence="2" type="ORF">DFQ00_11063</name>
    <name evidence="3" type="ORF">HUB98_01530</name>
</gene>
<accession>A0A2V4VPF2</accession>
<evidence type="ECO:0000313" key="2">
    <source>
        <dbReference type="EMBL" id="PYE48001.1"/>
    </source>
</evidence>
<dbReference type="GO" id="GO:0016787">
    <property type="term" value="F:hydrolase activity"/>
    <property type="evidence" value="ECO:0007669"/>
    <property type="project" value="UniProtKB-KW"/>
</dbReference>
<dbReference type="SUPFAM" id="SSF52266">
    <property type="entry name" value="SGNH hydrolase"/>
    <property type="match status" value="1"/>
</dbReference>
<dbReference type="AlphaFoldDB" id="A0A2V4VPF2"/>
<proteinExistence type="predicted"/>
<dbReference type="Gene3D" id="3.40.50.1110">
    <property type="entry name" value="SGNH hydrolase"/>
    <property type="match status" value="1"/>
</dbReference>
<dbReference type="RefSeq" id="WP_110897544.1">
    <property type="nucleotide sequence ID" value="NZ_CP054614.1"/>
</dbReference>
<evidence type="ECO:0000313" key="4">
    <source>
        <dbReference type="Proteomes" id="UP000247790"/>
    </source>
</evidence>
<dbReference type="PANTHER" id="PTHR34407:SF1">
    <property type="entry name" value="SGNH HYDROLASE-TYPE ESTERASE DOMAIN-CONTAINING PROTEIN"/>
    <property type="match status" value="1"/>
</dbReference>
<protein>
    <submittedName>
        <fullName evidence="2">Lysophospholipase L1-like esterase</fullName>
    </submittedName>
    <submittedName>
        <fullName evidence="3">SGNH/GDSL hydrolase family protein</fullName>
    </submittedName>
</protein>
<dbReference type="Proteomes" id="UP000247790">
    <property type="component" value="Unassembled WGS sequence"/>
</dbReference>
<reference evidence="3 5" key="2">
    <citation type="submission" date="2020-06" db="EMBL/GenBank/DDBJ databases">
        <title>Complete genome of Paenibacillus barcinonensis KACC11450.</title>
        <authorList>
            <person name="Kim M."/>
            <person name="Park Y.-J."/>
            <person name="Shin J.-H."/>
        </authorList>
    </citation>
    <scope>NUCLEOTIDE SEQUENCE [LARGE SCALE GENOMIC DNA]</scope>
    <source>
        <strain evidence="3 5">KACC11450</strain>
    </source>
</reference>
<dbReference type="OrthoDB" id="8233337at2"/>
<dbReference type="PANTHER" id="PTHR34407">
    <property type="entry name" value="EXPRESSED PROTEIN"/>
    <property type="match status" value="1"/>
</dbReference>
<reference evidence="2 4" key="1">
    <citation type="submission" date="2018-06" db="EMBL/GenBank/DDBJ databases">
        <title>Genomic Encyclopedia of Type Strains, Phase III (KMG-III): the genomes of soil and plant-associated and newly described type strains.</title>
        <authorList>
            <person name="Whitman W."/>
        </authorList>
    </citation>
    <scope>NUCLEOTIDE SEQUENCE [LARGE SCALE GENOMIC DNA]</scope>
    <source>
        <strain evidence="2 4">CECT 7022</strain>
    </source>
</reference>
<sequence>MIGNSGDVELNQGTHAPRDPVQVGVSLVEAEFDYDSPSYLDLIDRSLLSAGNNTRLKRVIEKAKRGEPVVLAFIGGSITHGAGAAPIHLQSYAYRSFEHFQRMFAPLGSNTVQLIKAGVGGTPSQLGVIRYERDVLRDGSVQPDIVVIEFAVNDADDETRGNCYESLVLKALASDNQPAVILLFSVFENDWNLQDRLAPVGFHYDLPMVSMKDALVEQFRKTKDEGNVITKAQYFHDIYHPTNVGHRIIADALANLFQVTDRSPMDQEENELNRVPMIGNDYVNVQLIDRKNGELIARIDSGSFRHIDTELQMAEMDDHDYATPLFPNNWMYVPDDRAEVQGFKLHLRCSRLILIFKDSDSDVFGTAHIKVDGELAQQADPHKVNWTHCHAMLLFSNQEAADHIIEIDMAPGHEDKQFTILGFGYVQ</sequence>
<dbReference type="EMBL" id="CP054614">
    <property type="protein sequence ID" value="QKS55121.1"/>
    <property type="molecule type" value="Genomic_DNA"/>
</dbReference>
<keyword evidence="5" id="KW-1185">Reference proteome</keyword>
<evidence type="ECO:0000259" key="1">
    <source>
        <dbReference type="Pfam" id="PF13472"/>
    </source>
</evidence>
<dbReference type="Proteomes" id="UP000509327">
    <property type="component" value="Chromosome"/>
</dbReference>
<keyword evidence="3" id="KW-0378">Hydrolase</keyword>
<dbReference type="InterPro" id="IPR013830">
    <property type="entry name" value="SGNH_hydro"/>
</dbReference>
<dbReference type="CDD" id="cd00229">
    <property type="entry name" value="SGNH_hydrolase"/>
    <property type="match status" value="1"/>
</dbReference>
<evidence type="ECO:0000313" key="3">
    <source>
        <dbReference type="EMBL" id="QKS55121.1"/>
    </source>
</evidence>
<dbReference type="Pfam" id="PF13472">
    <property type="entry name" value="Lipase_GDSL_2"/>
    <property type="match status" value="1"/>
</dbReference>
<evidence type="ECO:0000313" key="5">
    <source>
        <dbReference type="Proteomes" id="UP000509327"/>
    </source>
</evidence>
<organism evidence="2 4">
    <name type="scientific">Paenibacillus barcinonensis</name>
    <dbReference type="NCBI Taxonomy" id="198119"/>
    <lineage>
        <taxon>Bacteria</taxon>
        <taxon>Bacillati</taxon>
        <taxon>Bacillota</taxon>
        <taxon>Bacilli</taxon>
        <taxon>Bacillales</taxon>
        <taxon>Paenibacillaceae</taxon>
        <taxon>Paenibacillus</taxon>
    </lineage>
</organism>
<dbReference type="EMBL" id="QJSW01000010">
    <property type="protein sequence ID" value="PYE48001.1"/>
    <property type="molecule type" value="Genomic_DNA"/>
</dbReference>
<dbReference type="InterPro" id="IPR036514">
    <property type="entry name" value="SGNH_hydro_sf"/>
</dbReference>
<feature type="domain" description="SGNH hydrolase-type esterase" evidence="1">
    <location>
        <begin position="73"/>
        <end position="248"/>
    </location>
</feature>